<dbReference type="EMBL" id="AP022574">
    <property type="protein sequence ID" value="BBX69586.1"/>
    <property type="molecule type" value="Genomic_DNA"/>
</dbReference>
<reference evidence="1 2" key="1">
    <citation type="journal article" date="2019" name="Emerg. Microbes Infect.">
        <title>Comprehensive subspecies identification of 175 nontuberculous mycobacteria species based on 7547 genomic profiles.</title>
        <authorList>
            <person name="Matsumoto Y."/>
            <person name="Kinjo T."/>
            <person name="Motooka D."/>
            <person name="Nabeya D."/>
            <person name="Jung N."/>
            <person name="Uechi K."/>
            <person name="Horii T."/>
            <person name="Iida T."/>
            <person name="Fujita J."/>
            <person name="Nakamura S."/>
        </authorList>
    </citation>
    <scope>NUCLEOTIDE SEQUENCE [LARGE SCALE GENOMIC DNA]</scope>
    <source>
        <strain evidence="1 2">JCM 13323</strain>
    </source>
</reference>
<organism evidence="1 2">
    <name type="scientific">Mycolicibacterium psychrotolerans</name>
    <dbReference type="NCBI Taxonomy" id="216929"/>
    <lineage>
        <taxon>Bacteria</taxon>
        <taxon>Bacillati</taxon>
        <taxon>Actinomycetota</taxon>
        <taxon>Actinomycetes</taxon>
        <taxon>Mycobacteriales</taxon>
        <taxon>Mycobacteriaceae</taxon>
        <taxon>Mycolicibacterium</taxon>
    </lineage>
</organism>
<keyword evidence="2" id="KW-1185">Reference proteome</keyword>
<evidence type="ECO:0000313" key="2">
    <source>
        <dbReference type="Proteomes" id="UP000466514"/>
    </source>
</evidence>
<sequence length="74" mass="8355">MTSTQTETDECTWLCDYCATCAVGPDCSRLDVIVEPDEIEWRGGAVVTARYRCGCGHEWTCRWSSELLHPQRGI</sequence>
<dbReference type="KEGG" id="mpsc:MPSYJ_30470"/>
<name>A0A7I7MC13_9MYCO</name>
<accession>A0A7I7MC13</accession>
<gene>
    <name evidence="1" type="ORF">MPSYJ_30470</name>
</gene>
<dbReference type="AlphaFoldDB" id="A0A7I7MC13"/>
<dbReference type="RefSeq" id="WP_163723037.1">
    <property type="nucleotide sequence ID" value="NZ_AP022574.1"/>
</dbReference>
<protein>
    <submittedName>
        <fullName evidence="1">Uncharacterized protein</fullName>
    </submittedName>
</protein>
<dbReference type="Proteomes" id="UP000466514">
    <property type="component" value="Chromosome"/>
</dbReference>
<proteinExistence type="predicted"/>
<evidence type="ECO:0000313" key="1">
    <source>
        <dbReference type="EMBL" id="BBX69586.1"/>
    </source>
</evidence>